<accession>A0A9N8V131</accession>
<feature type="compositionally biased region" description="Low complexity" evidence="1">
    <location>
        <begin position="107"/>
        <end position="122"/>
    </location>
</feature>
<evidence type="ECO:0000313" key="2">
    <source>
        <dbReference type="EMBL" id="CAG8438775.1"/>
    </source>
</evidence>
<dbReference type="AlphaFoldDB" id="A0A9N8V131"/>
<name>A0A9N8V131_9GLOM</name>
<keyword evidence="3" id="KW-1185">Reference proteome</keyword>
<evidence type="ECO:0000256" key="1">
    <source>
        <dbReference type="SAM" id="MobiDB-lite"/>
    </source>
</evidence>
<dbReference type="EMBL" id="CAJVPL010000051">
    <property type="protein sequence ID" value="CAG8438775.1"/>
    <property type="molecule type" value="Genomic_DNA"/>
</dbReference>
<organism evidence="2 3">
    <name type="scientific">Ambispora gerdemannii</name>
    <dbReference type="NCBI Taxonomy" id="144530"/>
    <lineage>
        <taxon>Eukaryota</taxon>
        <taxon>Fungi</taxon>
        <taxon>Fungi incertae sedis</taxon>
        <taxon>Mucoromycota</taxon>
        <taxon>Glomeromycotina</taxon>
        <taxon>Glomeromycetes</taxon>
        <taxon>Archaeosporales</taxon>
        <taxon>Ambisporaceae</taxon>
        <taxon>Ambispora</taxon>
    </lineage>
</organism>
<protein>
    <submittedName>
        <fullName evidence="2">7866_t:CDS:1</fullName>
    </submittedName>
</protein>
<reference evidence="2" key="1">
    <citation type="submission" date="2021-06" db="EMBL/GenBank/DDBJ databases">
        <authorList>
            <person name="Kallberg Y."/>
            <person name="Tangrot J."/>
            <person name="Rosling A."/>
        </authorList>
    </citation>
    <scope>NUCLEOTIDE SEQUENCE</scope>
    <source>
        <strain evidence="2">MT106</strain>
    </source>
</reference>
<evidence type="ECO:0000313" key="3">
    <source>
        <dbReference type="Proteomes" id="UP000789831"/>
    </source>
</evidence>
<dbReference type="OrthoDB" id="10556521at2759"/>
<dbReference type="Proteomes" id="UP000789831">
    <property type="component" value="Unassembled WGS sequence"/>
</dbReference>
<gene>
    <name evidence="2" type="ORF">AGERDE_LOCUS888</name>
</gene>
<proteinExistence type="predicted"/>
<feature type="region of interest" description="Disordered" evidence="1">
    <location>
        <begin position="91"/>
        <end position="135"/>
    </location>
</feature>
<sequence length="314" mass="35478">MPILFREIKDHTLKPNNSGRIITFIETSAKNNDGSPIIFEANQHVSRSNSLLMELPTHHTITTNDINKNILIPSITTSLITSSNTNSQNNSYYEDGCLPVPNKKKNTSSSAPTSPTSSTSPSPKRHPPDSLLINENNNIENKKEKKASRHKSFIISTQQHFANMFRRRKRSSSCGQISINLEPVIIDDSYIMQQLQEQKYSDPEEEFSDENEDWDIPDSLREIDFADGLQIVEYDGILINDNSQIFPKIEFDSHKPNSSILPEFPNTIADSKNNSNHLALPVTLPLPVSTIMINQEQSVLPEEISETHESFFDD</sequence>
<comment type="caution">
    <text evidence="2">The sequence shown here is derived from an EMBL/GenBank/DDBJ whole genome shotgun (WGS) entry which is preliminary data.</text>
</comment>